<evidence type="ECO:0000313" key="1">
    <source>
        <dbReference type="EMBL" id="GJS50502.1"/>
    </source>
</evidence>
<keyword evidence="2" id="KW-1185">Reference proteome</keyword>
<organism evidence="1 2">
    <name type="scientific">Tanacetum coccineum</name>
    <dbReference type="NCBI Taxonomy" id="301880"/>
    <lineage>
        <taxon>Eukaryota</taxon>
        <taxon>Viridiplantae</taxon>
        <taxon>Streptophyta</taxon>
        <taxon>Embryophyta</taxon>
        <taxon>Tracheophyta</taxon>
        <taxon>Spermatophyta</taxon>
        <taxon>Magnoliopsida</taxon>
        <taxon>eudicotyledons</taxon>
        <taxon>Gunneridae</taxon>
        <taxon>Pentapetalae</taxon>
        <taxon>asterids</taxon>
        <taxon>campanulids</taxon>
        <taxon>Asterales</taxon>
        <taxon>Asteraceae</taxon>
        <taxon>Asteroideae</taxon>
        <taxon>Anthemideae</taxon>
        <taxon>Anthemidinae</taxon>
        <taxon>Tanacetum</taxon>
    </lineage>
</organism>
<protein>
    <submittedName>
        <fullName evidence="1">Uncharacterized protein</fullName>
    </submittedName>
</protein>
<dbReference type="EMBL" id="BQNB010008520">
    <property type="protein sequence ID" value="GJS50502.1"/>
    <property type="molecule type" value="Genomic_DNA"/>
</dbReference>
<accession>A0ABQ4WCF8</accession>
<sequence>MVAYLQKPEGNETFHQIVDFLNSSHIQYALIENPKKYVSLIQQFWGTATARTTDYGEVKITASIDGQVKTITEASLRRHLKLEDSDGITSLPNTEIFEQLSLMGPKTTAAIATAIICLATNRTFNFSKMIFDAMDGLLVNISANWYSVMKCQYSSTLYHFQPVLCETDTEFGGAWYGSAVRGCMDCYVTGESAITRPAFPLSFDIQLLTLSHRTVSTRSDFASIRLRHDRHPEKKLLCSSQTLSDTRVPM</sequence>
<reference evidence="1" key="2">
    <citation type="submission" date="2022-01" db="EMBL/GenBank/DDBJ databases">
        <authorList>
            <person name="Yamashiro T."/>
            <person name="Shiraishi A."/>
            <person name="Satake H."/>
            <person name="Nakayama K."/>
        </authorList>
    </citation>
    <scope>NUCLEOTIDE SEQUENCE</scope>
</reference>
<gene>
    <name evidence="1" type="ORF">Tco_0623864</name>
</gene>
<dbReference type="Proteomes" id="UP001151760">
    <property type="component" value="Unassembled WGS sequence"/>
</dbReference>
<proteinExistence type="predicted"/>
<comment type="caution">
    <text evidence="1">The sequence shown here is derived from an EMBL/GenBank/DDBJ whole genome shotgun (WGS) entry which is preliminary data.</text>
</comment>
<name>A0ABQ4WCF8_9ASTR</name>
<reference evidence="1" key="1">
    <citation type="journal article" date="2022" name="Int. J. Mol. Sci.">
        <title>Draft Genome of Tanacetum Coccineum: Genomic Comparison of Closely Related Tanacetum-Family Plants.</title>
        <authorList>
            <person name="Yamashiro T."/>
            <person name="Shiraishi A."/>
            <person name="Nakayama K."/>
            <person name="Satake H."/>
        </authorList>
    </citation>
    <scope>NUCLEOTIDE SEQUENCE</scope>
</reference>
<evidence type="ECO:0000313" key="2">
    <source>
        <dbReference type="Proteomes" id="UP001151760"/>
    </source>
</evidence>